<dbReference type="FunFam" id="1.10.10.10:FF:000157">
    <property type="entry name" value="Response regulator receiver"/>
    <property type="match status" value="1"/>
</dbReference>
<protein>
    <submittedName>
        <fullName evidence="4">Response regulator</fullName>
    </submittedName>
</protein>
<dbReference type="Gene3D" id="1.10.10.10">
    <property type="entry name" value="Winged helix-like DNA-binding domain superfamily/Winged helix DNA-binding domain"/>
    <property type="match status" value="1"/>
</dbReference>
<dbReference type="PROSITE" id="PS50110">
    <property type="entry name" value="RESPONSE_REGULATORY"/>
    <property type="match status" value="1"/>
</dbReference>
<keyword evidence="1" id="KW-0597">Phosphoprotein</keyword>
<dbReference type="EMBL" id="DTIN01000009">
    <property type="protein sequence ID" value="HFX12861.1"/>
    <property type="molecule type" value="Genomic_DNA"/>
</dbReference>
<name>A0A7C3RUK9_DICTH</name>
<accession>A0A7C3RUK9</accession>
<gene>
    <name evidence="4" type="ORF">ENW00_01720</name>
</gene>
<dbReference type="Pfam" id="PF03861">
    <property type="entry name" value="ANTAR"/>
    <property type="match status" value="1"/>
</dbReference>
<proteinExistence type="predicted"/>
<feature type="domain" description="Response regulatory" evidence="2">
    <location>
        <begin position="6"/>
        <end position="120"/>
    </location>
</feature>
<organism evidence="4">
    <name type="scientific">Dictyoglomus thermophilum</name>
    <dbReference type="NCBI Taxonomy" id="14"/>
    <lineage>
        <taxon>Bacteria</taxon>
        <taxon>Pseudomonadati</taxon>
        <taxon>Dictyoglomota</taxon>
        <taxon>Dictyoglomia</taxon>
        <taxon>Dictyoglomales</taxon>
        <taxon>Dictyoglomaceae</taxon>
        <taxon>Dictyoglomus</taxon>
    </lineage>
</organism>
<dbReference type="SMART" id="SM00448">
    <property type="entry name" value="REC"/>
    <property type="match status" value="1"/>
</dbReference>
<dbReference type="Gene3D" id="3.40.50.2300">
    <property type="match status" value="1"/>
</dbReference>
<dbReference type="SUPFAM" id="SSF52172">
    <property type="entry name" value="CheY-like"/>
    <property type="match status" value="1"/>
</dbReference>
<evidence type="ECO:0000256" key="1">
    <source>
        <dbReference type="PROSITE-ProRule" id="PRU00169"/>
    </source>
</evidence>
<dbReference type="PIRSF" id="PIRSF036382">
    <property type="entry name" value="RR_antiterm"/>
    <property type="match status" value="1"/>
</dbReference>
<dbReference type="SMART" id="SM01012">
    <property type="entry name" value="ANTAR"/>
    <property type="match status" value="1"/>
</dbReference>
<dbReference type="InterPro" id="IPR011006">
    <property type="entry name" value="CheY-like_superfamily"/>
</dbReference>
<dbReference type="PANTHER" id="PTHR43367:SF1">
    <property type="entry name" value="TWO-COMPONENT RESPONSE REGULATOR-LIKE APRR6-RELATED"/>
    <property type="match status" value="1"/>
</dbReference>
<reference evidence="4" key="1">
    <citation type="journal article" date="2020" name="mSystems">
        <title>Genome- and Community-Level Interaction Insights into Carbon Utilization and Element Cycling Functions of Hydrothermarchaeota in Hydrothermal Sediment.</title>
        <authorList>
            <person name="Zhou Z."/>
            <person name="Liu Y."/>
            <person name="Xu W."/>
            <person name="Pan J."/>
            <person name="Luo Z.H."/>
            <person name="Li M."/>
        </authorList>
    </citation>
    <scope>NUCLEOTIDE SEQUENCE [LARGE SCALE GENOMIC DNA]</scope>
    <source>
        <strain evidence="4">SpSt-81</strain>
    </source>
</reference>
<dbReference type="GO" id="GO:0000160">
    <property type="term" value="P:phosphorelay signal transduction system"/>
    <property type="evidence" value="ECO:0007669"/>
    <property type="project" value="InterPro"/>
</dbReference>
<dbReference type="InterPro" id="IPR001789">
    <property type="entry name" value="Sig_transdc_resp-reg_receiver"/>
</dbReference>
<dbReference type="AlphaFoldDB" id="A0A7C3RUK9"/>
<sequence>MKKPIRVLIAEDEPIVKMDIKEILEGQGYEVVGEASDGQLAVELARKLKPDVIIMDIRMPNLDGIEAAKILTQEEIAPIIFLTAYSDKELVEKAKEVGVISYIVKPFKESDLFPAIEIAIARFKEFQLLRKEVEDLKDALETRKLVDRAKGLLMDREGLKEHEAFRLIQKASMDKRKPMKEIAQAIILAYELKDKKEK</sequence>
<evidence type="ECO:0000313" key="4">
    <source>
        <dbReference type="EMBL" id="HFX12861.1"/>
    </source>
</evidence>
<feature type="domain" description="ANTAR" evidence="3">
    <location>
        <begin position="126"/>
        <end position="187"/>
    </location>
</feature>
<dbReference type="GO" id="GO:0003723">
    <property type="term" value="F:RNA binding"/>
    <property type="evidence" value="ECO:0007669"/>
    <property type="project" value="InterPro"/>
</dbReference>
<feature type="modified residue" description="4-aspartylphosphate" evidence="1">
    <location>
        <position position="56"/>
    </location>
</feature>
<dbReference type="PANTHER" id="PTHR43367">
    <property type="match status" value="1"/>
</dbReference>
<evidence type="ECO:0000259" key="3">
    <source>
        <dbReference type="PROSITE" id="PS50921"/>
    </source>
</evidence>
<comment type="caution">
    <text evidence="4">The sequence shown here is derived from an EMBL/GenBank/DDBJ whole genome shotgun (WGS) entry which is preliminary data.</text>
</comment>
<dbReference type="InterPro" id="IPR036388">
    <property type="entry name" value="WH-like_DNA-bd_sf"/>
</dbReference>
<evidence type="ECO:0000259" key="2">
    <source>
        <dbReference type="PROSITE" id="PS50110"/>
    </source>
</evidence>
<dbReference type="Pfam" id="PF00072">
    <property type="entry name" value="Response_reg"/>
    <property type="match status" value="1"/>
</dbReference>
<dbReference type="InterPro" id="IPR005561">
    <property type="entry name" value="ANTAR"/>
</dbReference>
<dbReference type="PROSITE" id="PS50921">
    <property type="entry name" value="ANTAR"/>
    <property type="match status" value="1"/>
</dbReference>
<dbReference type="InterPro" id="IPR008327">
    <property type="entry name" value="Sig_transdc_resp-reg_antiterm"/>
</dbReference>